<evidence type="ECO:0000256" key="6">
    <source>
        <dbReference type="ARBA" id="ARBA00023054"/>
    </source>
</evidence>
<dbReference type="InterPro" id="IPR027417">
    <property type="entry name" value="P-loop_NTPase"/>
</dbReference>
<dbReference type="Gene3D" id="1.10.10.10">
    <property type="entry name" value="Winged helix-like DNA-binding domain superfamily/Winged helix DNA-binding domain"/>
    <property type="match status" value="1"/>
</dbReference>
<keyword evidence="3" id="KW-0677">Repeat</keyword>
<keyword evidence="2" id="KW-0433">Leucine-rich repeat</keyword>
<dbReference type="InterPro" id="IPR038005">
    <property type="entry name" value="RX-like_CC"/>
</dbReference>
<dbReference type="InterPro" id="IPR032675">
    <property type="entry name" value="LRR_dom_sf"/>
</dbReference>
<dbReference type="Proteomes" id="UP000604825">
    <property type="component" value="Unassembled WGS sequence"/>
</dbReference>
<dbReference type="InterPro" id="IPR036388">
    <property type="entry name" value="WH-like_DNA-bd_sf"/>
</dbReference>
<dbReference type="Gene3D" id="3.40.50.300">
    <property type="entry name" value="P-loop containing nucleotide triphosphate hydrolases"/>
    <property type="match status" value="1"/>
</dbReference>
<reference evidence="11" key="1">
    <citation type="submission" date="2020-10" db="EMBL/GenBank/DDBJ databases">
        <authorList>
            <person name="Han B."/>
            <person name="Lu T."/>
            <person name="Zhao Q."/>
            <person name="Huang X."/>
            <person name="Zhao Y."/>
        </authorList>
    </citation>
    <scope>NUCLEOTIDE SEQUENCE</scope>
</reference>
<dbReference type="Gene3D" id="3.80.10.10">
    <property type="entry name" value="Ribonuclease Inhibitor"/>
    <property type="match status" value="1"/>
</dbReference>
<dbReference type="InterPro" id="IPR058922">
    <property type="entry name" value="WHD_DRP"/>
</dbReference>
<keyword evidence="4" id="KW-0547">Nucleotide-binding</keyword>
<feature type="domain" description="Disease resistance N-terminal" evidence="8">
    <location>
        <begin position="13"/>
        <end position="94"/>
    </location>
</feature>
<evidence type="ECO:0000259" key="7">
    <source>
        <dbReference type="Pfam" id="PF00931"/>
    </source>
</evidence>
<accession>A0A811QXF7</accession>
<dbReference type="Pfam" id="PF18052">
    <property type="entry name" value="Rx_N"/>
    <property type="match status" value="1"/>
</dbReference>
<organism evidence="11 12">
    <name type="scientific">Miscanthus lutarioriparius</name>
    <dbReference type="NCBI Taxonomy" id="422564"/>
    <lineage>
        <taxon>Eukaryota</taxon>
        <taxon>Viridiplantae</taxon>
        <taxon>Streptophyta</taxon>
        <taxon>Embryophyta</taxon>
        <taxon>Tracheophyta</taxon>
        <taxon>Spermatophyta</taxon>
        <taxon>Magnoliopsida</taxon>
        <taxon>Liliopsida</taxon>
        <taxon>Poales</taxon>
        <taxon>Poaceae</taxon>
        <taxon>PACMAD clade</taxon>
        <taxon>Panicoideae</taxon>
        <taxon>Andropogonodae</taxon>
        <taxon>Andropogoneae</taxon>
        <taxon>Saccharinae</taxon>
        <taxon>Miscanthus</taxon>
    </lineage>
</organism>
<keyword evidence="5" id="KW-0611">Plant defense</keyword>
<evidence type="ECO:0000259" key="9">
    <source>
        <dbReference type="Pfam" id="PF23559"/>
    </source>
</evidence>
<dbReference type="GO" id="GO:0002758">
    <property type="term" value="P:innate immune response-activating signaling pathway"/>
    <property type="evidence" value="ECO:0007669"/>
    <property type="project" value="UniProtKB-ARBA"/>
</dbReference>
<dbReference type="GO" id="GO:0043531">
    <property type="term" value="F:ADP binding"/>
    <property type="evidence" value="ECO:0007669"/>
    <property type="project" value="InterPro"/>
</dbReference>
<sequence length="712" mass="81106">MAAAAVVSVSMGVMKPVLSKLATLMGDEYKKIKGLRKEVIFLQRELGDMDALLENMDSVDELNPQAKKWRRDIIEMSYNIEDRIDDFMHMVDPRMSALYKESASLVGIDAQKDKLVSWAMDEVKQLKFMAIVGFEPQLIGIFNSLLSQLGQQTYSHACQLQDPINALRRHLQDKRYFIVVDDLWDMQAWDAIQCAFPQINNSSRVIITTRIENVARSCCHNQGCIHNMKHLSDQDSRKLFFGRIFGSEDACPTHLKKASCEILKKCDGLPLAIIAMASMLACEPRILEGQWVHIKNSLDTNKAATKSKYEDMMYILDLSYKNLPRHLKACFLYLGSYPEDHPINRVDLVRRWVAEGFVSNSTGQDVWDVAESYFNELVNRSMLQPTYNKYTTEVLYCRVHDMLLDLIVRRCKEGNFLHLINEPEAVANVQDEVIRRLTIVGLMTDIEDDIKVPITLGQNISQIRSLAILGKSNWTPLLFEFKFLRVLFLDSYNSKININMNCINQLSQLRYLNVRGDVMLPCQIRGLRHLETLDLSIMASNIALEIADMPRLSHLVMSCSMRLPDGNIGKLNLLHTLHTLYLQTNPLESVIGMGQLTCLSDLRFTFPKGCAPLEKVACMEALSTSLEKLSNLRKLHMSISYGAVAWPADSLCSVSPTFHNLEEVHMSECTFSRLPRWIDRLQSLCMLSLGGEANGPRRFCHHWDRGTVPTQT</sequence>
<dbReference type="GO" id="GO:0042742">
    <property type="term" value="P:defense response to bacterium"/>
    <property type="evidence" value="ECO:0007669"/>
    <property type="project" value="UniProtKB-ARBA"/>
</dbReference>
<dbReference type="InterPro" id="IPR002182">
    <property type="entry name" value="NB-ARC"/>
</dbReference>
<dbReference type="GO" id="GO:0009626">
    <property type="term" value="P:plant-type hypersensitive response"/>
    <property type="evidence" value="ECO:0007669"/>
    <property type="project" value="UniProtKB-ARBA"/>
</dbReference>
<proteinExistence type="inferred from homology"/>
<dbReference type="Pfam" id="PF23559">
    <property type="entry name" value="WHD_DRP"/>
    <property type="match status" value="1"/>
</dbReference>
<feature type="domain" description="Disease resistance R13L4/SHOC-2-like LRR" evidence="10">
    <location>
        <begin position="462"/>
        <end position="689"/>
    </location>
</feature>
<dbReference type="Pfam" id="PF23598">
    <property type="entry name" value="LRR_14"/>
    <property type="match status" value="1"/>
</dbReference>
<protein>
    <submittedName>
        <fullName evidence="11">Uncharacterized protein</fullName>
    </submittedName>
</protein>
<evidence type="ECO:0000259" key="10">
    <source>
        <dbReference type="Pfam" id="PF23598"/>
    </source>
</evidence>
<evidence type="ECO:0000256" key="3">
    <source>
        <dbReference type="ARBA" id="ARBA00022737"/>
    </source>
</evidence>
<dbReference type="FunFam" id="1.10.10.10:FF:000322">
    <property type="entry name" value="Probable disease resistance protein At1g63360"/>
    <property type="match status" value="1"/>
</dbReference>
<evidence type="ECO:0000256" key="4">
    <source>
        <dbReference type="ARBA" id="ARBA00022741"/>
    </source>
</evidence>
<dbReference type="Gene3D" id="1.10.8.430">
    <property type="entry name" value="Helical domain of apoptotic protease-activating factors"/>
    <property type="match status" value="1"/>
</dbReference>
<evidence type="ECO:0000259" key="8">
    <source>
        <dbReference type="Pfam" id="PF18052"/>
    </source>
</evidence>
<dbReference type="PANTHER" id="PTHR23155">
    <property type="entry name" value="DISEASE RESISTANCE PROTEIN RP"/>
    <property type="match status" value="1"/>
</dbReference>
<evidence type="ECO:0000256" key="1">
    <source>
        <dbReference type="ARBA" id="ARBA00008894"/>
    </source>
</evidence>
<feature type="domain" description="Disease resistance protein winged helix" evidence="9">
    <location>
        <begin position="337"/>
        <end position="407"/>
    </location>
</feature>
<dbReference type="InterPro" id="IPR042197">
    <property type="entry name" value="Apaf_helical"/>
</dbReference>
<dbReference type="InterPro" id="IPR041118">
    <property type="entry name" value="Rx_N"/>
</dbReference>
<dbReference type="Pfam" id="PF00931">
    <property type="entry name" value="NB-ARC"/>
    <property type="match status" value="1"/>
</dbReference>
<dbReference type="PANTHER" id="PTHR23155:SF906">
    <property type="entry name" value="OS08G0205100 PROTEIN"/>
    <property type="match status" value="1"/>
</dbReference>
<evidence type="ECO:0000313" key="11">
    <source>
        <dbReference type="EMBL" id="CAD6260966.1"/>
    </source>
</evidence>
<evidence type="ECO:0000256" key="5">
    <source>
        <dbReference type="ARBA" id="ARBA00022821"/>
    </source>
</evidence>
<evidence type="ECO:0000256" key="2">
    <source>
        <dbReference type="ARBA" id="ARBA00022614"/>
    </source>
</evidence>
<dbReference type="PRINTS" id="PR00364">
    <property type="entry name" value="DISEASERSIST"/>
</dbReference>
<dbReference type="OrthoDB" id="644366at2759"/>
<dbReference type="SUPFAM" id="SSF52047">
    <property type="entry name" value="RNI-like"/>
    <property type="match status" value="1"/>
</dbReference>
<dbReference type="Gene3D" id="1.20.5.4130">
    <property type="match status" value="1"/>
</dbReference>
<dbReference type="EMBL" id="CAJGYO010000011">
    <property type="protein sequence ID" value="CAD6260966.1"/>
    <property type="molecule type" value="Genomic_DNA"/>
</dbReference>
<evidence type="ECO:0000313" key="12">
    <source>
        <dbReference type="Proteomes" id="UP000604825"/>
    </source>
</evidence>
<dbReference type="CDD" id="cd14798">
    <property type="entry name" value="RX-CC_like"/>
    <property type="match status" value="1"/>
</dbReference>
<feature type="domain" description="NB-ARC" evidence="7">
    <location>
        <begin position="141"/>
        <end position="242"/>
    </location>
</feature>
<dbReference type="InterPro" id="IPR044974">
    <property type="entry name" value="Disease_R_plants"/>
</dbReference>
<dbReference type="SUPFAM" id="SSF52540">
    <property type="entry name" value="P-loop containing nucleoside triphosphate hydrolases"/>
    <property type="match status" value="1"/>
</dbReference>
<keyword evidence="6" id="KW-0175">Coiled coil</keyword>
<dbReference type="InterPro" id="IPR055414">
    <property type="entry name" value="LRR_R13L4/SHOC2-like"/>
</dbReference>
<keyword evidence="12" id="KW-1185">Reference proteome</keyword>
<gene>
    <name evidence="11" type="ORF">NCGR_LOCUS44389</name>
</gene>
<dbReference type="AlphaFoldDB" id="A0A811QXF7"/>
<name>A0A811QXF7_9POAL</name>
<comment type="similarity">
    <text evidence="1">Belongs to the disease resistance NB-LRR family.</text>
</comment>
<comment type="caution">
    <text evidence="11">The sequence shown here is derived from an EMBL/GenBank/DDBJ whole genome shotgun (WGS) entry which is preliminary data.</text>
</comment>